<dbReference type="InParanoid" id="E9GKJ6"/>
<name>E9GKJ6_DAPPU</name>
<feature type="compositionally biased region" description="Basic and acidic residues" evidence="1">
    <location>
        <begin position="1"/>
        <end position="15"/>
    </location>
</feature>
<sequence>MKEAVAVSEKIKEEIVTPPEDDYPMEEGELEEGELPDAKINNPPSKPSAPVAPIDSKSKAVDFSASSDLSVPFTPTQLRKLFKLLPESSLMGAEVSQDIFSTML</sequence>
<feature type="region of interest" description="Disordered" evidence="1">
    <location>
        <begin position="1"/>
        <end position="57"/>
    </location>
</feature>
<keyword evidence="3" id="KW-1185">Reference proteome</keyword>
<dbReference type="Proteomes" id="UP000000305">
    <property type="component" value="Unassembled WGS sequence"/>
</dbReference>
<proteinExistence type="predicted"/>
<dbReference type="STRING" id="6669.E9GKJ6"/>
<protein>
    <submittedName>
        <fullName evidence="2">Uncharacterized protein</fullName>
    </submittedName>
</protein>
<dbReference type="KEGG" id="dpx:DAPPUDRAFT_244256"/>
<dbReference type="HOGENOM" id="CLU_2252717_0_0_1"/>
<gene>
    <name evidence="2" type="ORF">DAPPUDRAFT_244256</name>
</gene>
<feature type="compositionally biased region" description="Acidic residues" evidence="1">
    <location>
        <begin position="19"/>
        <end position="35"/>
    </location>
</feature>
<reference evidence="2 3" key="1">
    <citation type="journal article" date="2011" name="Science">
        <title>The ecoresponsive genome of Daphnia pulex.</title>
        <authorList>
            <person name="Colbourne J.K."/>
            <person name="Pfrender M.E."/>
            <person name="Gilbert D."/>
            <person name="Thomas W.K."/>
            <person name="Tucker A."/>
            <person name="Oakley T.H."/>
            <person name="Tokishita S."/>
            <person name="Aerts A."/>
            <person name="Arnold G.J."/>
            <person name="Basu M.K."/>
            <person name="Bauer D.J."/>
            <person name="Caceres C.E."/>
            <person name="Carmel L."/>
            <person name="Casola C."/>
            <person name="Choi J.H."/>
            <person name="Detter J.C."/>
            <person name="Dong Q."/>
            <person name="Dusheyko S."/>
            <person name="Eads B.D."/>
            <person name="Frohlich T."/>
            <person name="Geiler-Samerotte K.A."/>
            <person name="Gerlach D."/>
            <person name="Hatcher P."/>
            <person name="Jogdeo S."/>
            <person name="Krijgsveld J."/>
            <person name="Kriventseva E.V."/>
            <person name="Kultz D."/>
            <person name="Laforsch C."/>
            <person name="Lindquist E."/>
            <person name="Lopez J."/>
            <person name="Manak J.R."/>
            <person name="Muller J."/>
            <person name="Pangilinan J."/>
            <person name="Patwardhan R.P."/>
            <person name="Pitluck S."/>
            <person name="Pritham E.J."/>
            <person name="Rechtsteiner A."/>
            <person name="Rho M."/>
            <person name="Rogozin I.B."/>
            <person name="Sakarya O."/>
            <person name="Salamov A."/>
            <person name="Schaack S."/>
            <person name="Shapiro H."/>
            <person name="Shiga Y."/>
            <person name="Skalitzky C."/>
            <person name="Smith Z."/>
            <person name="Souvorov A."/>
            <person name="Sung W."/>
            <person name="Tang Z."/>
            <person name="Tsuchiya D."/>
            <person name="Tu H."/>
            <person name="Vos H."/>
            <person name="Wang M."/>
            <person name="Wolf Y.I."/>
            <person name="Yamagata H."/>
            <person name="Yamada T."/>
            <person name="Ye Y."/>
            <person name="Shaw J.R."/>
            <person name="Andrews J."/>
            <person name="Crease T.J."/>
            <person name="Tang H."/>
            <person name="Lucas S.M."/>
            <person name="Robertson H.M."/>
            <person name="Bork P."/>
            <person name="Koonin E.V."/>
            <person name="Zdobnov E.M."/>
            <person name="Grigoriev I.V."/>
            <person name="Lynch M."/>
            <person name="Boore J.L."/>
        </authorList>
    </citation>
    <scope>NUCLEOTIDE SEQUENCE [LARGE SCALE GENOMIC DNA]</scope>
</reference>
<dbReference type="AlphaFoldDB" id="E9GKJ6"/>
<evidence type="ECO:0000313" key="2">
    <source>
        <dbReference type="EMBL" id="EFX80054.1"/>
    </source>
</evidence>
<organism evidence="2 3">
    <name type="scientific">Daphnia pulex</name>
    <name type="common">Water flea</name>
    <dbReference type="NCBI Taxonomy" id="6669"/>
    <lineage>
        <taxon>Eukaryota</taxon>
        <taxon>Metazoa</taxon>
        <taxon>Ecdysozoa</taxon>
        <taxon>Arthropoda</taxon>
        <taxon>Crustacea</taxon>
        <taxon>Branchiopoda</taxon>
        <taxon>Diplostraca</taxon>
        <taxon>Cladocera</taxon>
        <taxon>Anomopoda</taxon>
        <taxon>Daphniidae</taxon>
        <taxon>Daphnia</taxon>
    </lineage>
</organism>
<evidence type="ECO:0000313" key="3">
    <source>
        <dbReference type="Proteomes" id="UP000000305"/>
    </source>
</evidence>
<accession>E9GKJ6</accession>
<evidence type="ECO:0000256" key="1">
    <source>
        <dbReference type="SAM" id="MobiDB-lite"/>
    </source>
</evidence>
<dbReference type="EMBL" id="GL732549">
    <property type="protein sequence ID" value="EFX80054.1"/>
    <property type="molecule type" value="Genomic_DNA"/>
</dbReference>